<feature type="domain" description="Organic solvent tolerance-like N-terminal" evidence="6">
    <location>
        <begin position="53"/>
        <end position="194"/>
    </location>
</feature>
<reference evidence="7 8" key="1">
    <citation type="submission" date="2018-06" db="EMBL/GenBank/DDBJ databases">
        <authorList>
            <consortium name="Pathogen Informatics"/>
            <person name="Doyle S."/>
        </authorList>
    </citation>
    <scope>NUCLEOTIDE SEQUENCE [LARGE SCALE GENOMIC DNA]</scope>
    <source>
        <strain evidence="7 8">NCTC7928</strain>
    </source>
</reference>
<keyword evidence="4" id="KW-0998">Cell outer membrane</keyword>
<protein>
    <submittedName>
        <fullName evidence="7">Organic solvent tolerance protein</fullName>
    </submittedName>
</protein>
<evidence type="ECO:0000259" key="6">
    <source>
        <dbReference type="Pfam" id="PF03968"/>
    </source>
</evidence>
<dbReference type="EMBL" id="UGAB01000002">
    <property type="protein sequence ID" value="STF43734.1"/>
    <property type="molecule type" value="Genomic_DNA"/>
</dbReference>
<evidence type="ECO:0000256" key="2">
    <source>
        <dbReference type="ARBA" id="ARBA00023136"/>
    </source>
</evidence>
<feature type="signal peptide" evidence="5">
    <location>
        <begin position="1"/>
        <end position="24"/>
    </location>
</feature>
<feature type="chain" id="PRO_5016821208" evidence="5">
    <location>
        <begin position="25"/>
        <end position="295"/>
    </location>
</feature>
<keyword evidence="1 5" id="KW-0732">Signal</keyword>
<sequence>MKKRIPTLLATMIATALYSQQGLAADLASQCMLGVPSYDRPLVQGDTNDLPVTINADHAKGDYPDDAVFTGSVDIMQGNSRLQADEVQLHQKEAPGQPEPVRTVDALGNVHYDDNQVILKGPKGWANLNTKDTNVWEGDYQMVGRQGRGKADLMKQRGENRYTILDNGSFTSCLPGSDTWSVVGSEIIHDREEQVAEIWNARFKVGPVPIFYSPYLQLPVGDKRRSGFLIPNAKYTTTNYFEFYLPYYWNIAPNMDATITPHYMHRRGNIMWENEFRYLSQAGAGFDGTGLSAFR</sequence>
<dbReference type="InterPro" id="IPR005653">
    <property type="entry name" value="OstA-like_N"/>
</dbReference>
<organism evidence="7 8">
    <name type="scientific">Escherichia coli</name>
    <dbReference type="NCBI Taxonomy" id="562"/>
    <lineage>
        <taxon>Bacteria</taxon>
        <taxon>Pseudomonadati</taxon>
        <taxon>Pseudomonadota</taxon>
        <taxon>Gammaproteobacteria</taxon>
        <taxon>Enterobacterales</taxon>
        <taxon>Enterobacteriaceae</taxon>
        <taxon>Escherichia</taxon>
    </lineage>
</organism>
<keyword evidence="3" id="KW-1015">Disulfide bond</keyword>
<dbReference type="PANTHER" id="PTHR30189:SF1">
    <property type="entry name" value="LPS-ASSEMBLY PROTEIN LPTD"/>
    <property type="match status" value="1"/>
</dbReference>
<dbReference type="Proteomes" id="UP000254877">
    <property type="component" value="Unassembled WGS sequence"/>
</dbReference>
<evidence type="ECO:0000313" key="7">
    <source>
        <dbReference type="EMBL" id="STF43734.1"/>
    </source>
</evidence>
<keyword evidence="2" id="KW-0472">Membrane</keyword>
<dbReference type="PANTHER" id="PTHR30189">
    <property type="entry name" value="LPS-ASSEMBLY PROTEIN"/>
    <property type="match status" value="1"/>
</dbReference>
<gene>
    <name evidence="7" type="primary">imp_2</name>
    <name evidence="7" type="ORF">NCTC7928_04438</name>
</gene>
<evidence type="ECO:0000256" key="1">
    <source>
        <dbReference type="ARBA" id="ARBA00022729"/>
    </source>
</evidence>
<evidence type="ECO:0000256" key="4">
    <source>
        <dbReference type="ARBA" id="ARBA00023237"/>
    </source>
</evidence>
<dbReference type="Pfam" id="PF03968">
    <property type="entry name" value="LptD_N"/>
    <property type="match status" value="1"/>
</dbReference>
<dbReference type="FunFam" id="2.60.450.10:FF:000003">
    <property type="entry name" value="LPS-assembly protein LptD"/>
    <property type="match status" value="1"/>
</dbReference>
<name>A0A376LJ16_ECOLX</name>
<evidence type="ECO:0000256" key="5">
    <source>
        <dbReference type="SAM" id="SignalP"/>
    </source>
</evidence>
<dbReference type="GO" id="GO:0009279">
    <property type="term" value="C:cell outer membrane"/>
    <property type="evidence" value="ECO:0007669"/>
    <property type="project" value="TreeGrafter"/>
</dbReference>
<dbReference type="InterPro" id="IPR050218">
    <property type="entry name" value="LptD"/>
</dbReference>
<evidence type="ECO:0000313" key="8">
    <source>
        <dbReference type="Proteomes" id="UP000254877"/>
    </source>
</evidence>
<evidence type="ECO:0000256" key="3">
    <source>
        <dbReference type="ARBA" id="ARBA00023157"/>
    </source>
</evidence>
<dbReference type="Gene3D" id="2.60.450.10">
    <property type="entry name" value="Lipopolysaccharide (LPS) transport protein A like domain"/>
    <property type="match status" value="1"/>
</dbReference>
<proteinExistence type="predicted"/>
<accession>A0A376LJ16</accession>
<dbReference type="GO" id="GO:1990351">
    <property type="term" value="C:transporter complex"/>
    <property type="evidence" value="ECO:0007669"/>
    <property type="project" value="TreeGrafter"/>
</dbReference>
<dbReference type="AlphaFoldDB" id="A0A376LJ16"/>